<keyword evidence="4" id="KW-1185">Reference proteome</keyword>
<reference evidence="3 4" key="1">
    <citation type="journal article" date="2022" name="Cell">
        <title>Repeat-based holocentromeres influence genome architecture and karyotype evolution.</title>
        <authorList>
            <person name="Hofstatter P.G."/>
            <person name="Thangavel G."/>
            <person name="Lux T."/>
            <person name="Neumann P."/>
            <person name="Vondrak T."/>
            <person name="Novak P."/>
            <person name="Zhang M."/>
            <person name="Costa L."/>
            <person name="Castellani M."/>
            <person name="Scott A."/>
            <person name="Toegelov H."/>
            <person name="Fuchs J."/>
            <person name="Mata-Sucre Y."/>
            <person name="Dias Y."/>
            <person name="Vanzela A.L.L."/>
            <person name="Huettel B."/>
            <person name="Almeida C.C.S."/>
            <person name="Simkova H."/>
            <person name="Souza G."/>
            <person name="Pedrosa-Harand A."/>
            <person name="Macas J."/>
            <person name="Mayer K.F.X."/>
            <person name="Houben A."/>
            <person name="Marques A."/>
        </authorList>
    </citation>
    <scope>NUCLEOTIDE SEQUENCE [LARGE SCALE GENOMIC DNA]</scope>
    <source>
        <strain evidence="3">RhyTen1mFocal</strain>
    </source>
</reference>
<organism evidence="3 4">
    <name type="scientific">Rhynchospora tenuis</name>
    <dbReference type="NCBI Taxonomy" id="198213"/>
    <lineage>
        <taxon>Eukaryota</taxon>
        <taxon>Viridiplantae</taxon>
        <taxon>Streptophyta</taxon>
        <taxon>Embryophyta</taxon>
        <taxon>Tracheophyta</taxon>
        <taxon>Spermatophyta</taxon>
        <taxon>Magnoliopsida</taxon>
        <taxon>Liliopsida</taxon>
        <taxon>Poales</taxon>
        <taxon>Cyperaceae</taxon>
        <taxon>Cyperoideae</taxon>
        <taxon>Rhynchosporeae</taxon>
        <taxon>Rhynchospora</taxon>
    </lineage>
</organism>
<dbReference type="Pfam" id="PF01344">
    <property type="entry name" value="Kelch_1"/>
    <property type="match status" value="2"/>
</dbReference>
<accession>A0AAD5ZXB6</accession>
<dbReference type="SMART" id="SM00612">
    <property type="entry name" value="Kelch"/>
    <property type="match status" value="2"/>
</dbReference>
<dbReference type="InterPro" id="IPR052439">
    <property type="entry name" value="F-box/Kelch-repeat"/>
</dbReference>
<dbReference type="Gene3D" id="2.120.10.80">
    <property type="entry name" value="Kelch-type beta propeller"/>
    <property type="match status" value="1"/>
</dbReference>
<dbReference type="InterPro" id="IPR006652">
    <property type="entry name" value="Kelch_1"/>
</dbReference>
<name>A0AAD5ZXB6_9POAL</name>
<keyword evidence="1" id="KW-0880">Kelch repeat</keyword>
<evidence type="ECO:0008006" key="5">
    <source>
        <dbReference type="Google" id="ProtNLM"/>
    </source>
</evidence>
<dbReference type="AlphaFoldDB" id="A0AAD5ZXB6"/>
<dbReference type="GO" id="GO:0005634">
    <property type="term" value="C:nucleus"/>
    <property type="evidence" value="ECO:0007669"/>
    <property type="project" value="TreeGrafter"/>
</dbReference>
<protein>
    <recommendedName>
        <fullName evidence="5">F-box/kelch-repeat protein</fullName>
    </recommendedName>
</protein>
<evidence type="ECO:0000313" key="4">
    <source>
        <dbReference type="Proteomes" id="UP001210211"/>
    </source>
</evidence>
<proteinExistence type="predicted"/>
<evidence type="ECO:0000256" key="1">
    <source>
        <dbReference type="ARBA" id="ARBA00022441"/>
    </source>
</evidence>
<dbReference type="PANTHER" id="PTHR46122:SF2">
    <property type="entry name" value="F-BOX_KELCH-REPEAT PROTEIN SKIP11"/>
    <property type="match status" value="1"/>
</dbReference>
<dbReference type="SUPFAM" id="SSF117281">
    <property type="entry name" value="Kelch motif"/>
    <property type="match status" value="1"/>
</dbReference>
<evidence type="ECO:0000313" key="3">
    <source>
        <dbReference type="EMBL" id="KAJ3705710.1"/>
    </source>
</evidence>
<dbReference type="PANTHER" id="PTHR46122">
    <property type="entry name" value="GALACTOSE OXIDASE/KELCH REPEAT PROTEIN-RELATED"/>
    <property type="match status" value="1"/>
</dbReference>
<dbReference type="Proteomes" id="UP001210211">
    <property type="component" value="Unassembled WGS sequence"/>
</dbReference>
<dbReference type="EMBL" id="JAMRDG010000001">
    <property type="protein sequence ID" value="KAJ3705710.1"/>
    <property type="molecule type" value="Genomic_DNA"/>
</dbReference>
<sequence length="424" mass="48321">MGSYNGFCDPNRSWFKPLRLSHLSSFSRSIRSPTADFALEKTGSSETIDCLLRCSRSEYGSLACLNHSFRSLIQGGELYRLRCQLGIVEHWVYFYCKNANKWDAYDPKEKRWMTTPPMPNDECFKCAGKKREIAQNMPFECLKCGKKKSLAVGTELLVFSDDFEEQIVLRYSILSNSWTNGVWMNKCRFHFASASLGETAIVAGGFDKFGNVLNSAELYNSVTRCWVRIPSMNKGRCMFSGVFMNGKFYVVGGRSRDHHTLTCGEEYDLEKQSWRVIPNMAAGLNSLESSSPFVAVVRNELYGADYLEWVLKKYDKKSNVRVTLGPMPSMQEWVLPVNVAFCACGDRLLAINNFLGYYRVPFEIYSWVPDNDGPPQWNIITKRSGIAVNSCDRFFDPSLDPYDYLFADFSLRKPVPVSPNSGKY</sequence>
<gene>
    <name evidence="3" type="ORF">LUZ61_009415</name>
</gene>
<evidence type="ECO:0000256" key="2">
    <source>
        <dbReference type="ARBA" id="ARBA00022737"/>
    </source>
</evidence>
<comment type="caution">
    <text evidence="3">The sequence shown here is derived from an EMBL/GenBank/DDBJ whole genome shotgun (WGS) entry which is preliminary data.</text>
</comment>
<keyword evidence="2" id="KW-0677">Repeat</keyword>
<dbReference type="InterPro" id="IPR015915">
    <property type="entry name" value="Kelch-typ_b-propeller"/>
</dbReference>